<dbReference type="PANTHER" id="PTHR42250">
    <property type="entry name" value="ASCH DOMAIN-CONTAINING PROTEIN"/>
    <property type="match status" value="1"/>
</dbReference>
<proteinExistence type="predicted"/>
<evidence type="ECO:0000259" key="1">
    <source>
        <dbReference type="SMART" id="SM01022"/>
    </source>
</evidence>
<dbReference type="Gene3D" id="2.30.130.30">
    <property type="entry name" value="Hypothetical protein"/>
    <property type="match status" value="1"/>
</dbReference>
<feature type="domain" description="ASCH" evidence="1">
    <location>
        <begin position="12"/>
        <end position="110"/>
    </location>
</feature>
<dbReference type="InterPro" id="IPR015947">
    <property type="entry name" value="PUA-like_sf"/>
</dbReference>
<dbReference type="PANTHER" id="PTHR42250:SF1">
    <property type="entry name" value="ASCH DOMAIN-CONTAINING PROTEIN"/>
    <property type="match status" value="1"/>
</dbReference>
<protein>
    <recommendedName>
        <fullName evidence="1">ASCH domain-containing protein</fullName>
    </recommendedName>
</protein>
<gene>
    <name evidence="2" type="ORF">IPA_09405</name>
</gene>
<reference evidence="2" key="1">
    <citation type="submission" date="2013-11" db="EMBL/GenBank/DDBJ databases">
        <title>Comparative genomics of Ignicoccus.</title>
        <authorList>
            <person name="Podar M."/>
        </authorList>
    </citation>
    <scope>NUCLEOTIDE SEQUENCE</scope>
    <source>
        <strain evidence="2">DSM 13166</strain>
    </source>
</reference>
<name>A0A977KA73_9CREN</name>
<dbReference type="CDD" id="cd06552">
    <property type="entry name" value="ASCH_yqfb_like"/>
    <property type="match status" value="1"/>
</dbReference>
<evidence type="ECO:0000313" key="2">
    <source>
        <dbReference type="EMBL" id="UXD21904.1"/>
    </source>
</evidence>
<dbReference type="KEGG" id="ipc:IPA_09405"/>
<dbReference type="InterPro" id="IPR007374">
    <property type="entry name" value="ASCH_domain"/>
</dbReference>
<dbReference type="AlphaFoldDB" id="A0A977KA73"/>
<dbReference type="SMART" id="SM01022">
    <property type="entry name" value="ASCH"/>
    <property type="match status" value="1"/>
</dbReference>
<dbReference type="EMBL" id="CP006868">
    <property type="protein sequence ID" value="UXD21904.1"/>
    <property type="molecule type" value="Genomic_DNA"/>
</dbReference>
<dbReference type="Pfam" id="PF04266">
    <property type="entry name" value="ASCH"/>
    <property type="match status" value="1"/>
</dbReference>
<organism evidence="2 3">
    <name type="scientific">Ignicoccus pacificus DSM 13166</name>
    <dbReference type="NCBI Taxonomy" id="940294"/>
    <lineage>
        <taxon>Archaea</taxon>
        <taxon>Thermoproteota</taxon>
        <taxon>Thermoprotei</taxon>
        <taxon>Desulfurococcales</taxon>
        <taxon>Desulfurococcaceae</taxon>
        <taxon>Ignicoccus</taxon>
    </lineage>
</organism>
<sequence length="194" mass="22657">MEGRNKFLGRHIMIKGKYVDMILEGRKTTTIRLGKWIPKFDEVTFHGGGRPFAIARIVNVRYKRVSELTDEDARKDGLKNKEDLIKELKRVYENLRPDDYVTIIEFDVIKKLTELDVKDPYMGLKPVEIARLALRYLDLNPNERKILRTLTQTGSLREAAIRLYGSVEARWRVRKVLKRALHELVRKGIIGPRS</sequence>
<dbReference type="Proteomes" id="UP001063698">
    <property type="component" value="Chromosome"/>
</dbReference>
<evidence type="ECO:0000313" key="3">
    <source>
        <dbReference type="Proteomes" id="UP001063698"/>
    </source>
</evidence>
<keyword evidence="3" id="KW-1185">Reference proteome</keyword>
<accession>A0A977KA73</accession>
<dbReference type="SUPFAM" id="SSF88697">
    <property type="entry name" value="PUA domain-like"/>
    <property type="match status" value="1"/>
</dbReference>